<sequence length="58" mass="6391">GVGYDASSDGDALSLATTQHAGALSDLRMVAFRQCLDEVMRVTIPACFLHNLHLLFRW</sequence>
<feature type="non-terminal residue" evidence="1">
    <location>
        <position position="1"/>
    </location>
</feature>
<evidence type="ECO:0000313" key="1">
    <source>
        <dbReference type="EMBL" id="GFD60015.1"/>
    </source>
</evidence>
<accession>A0A699XJA7</accession>
<gene>
    <name evidence="1" type="ORF">Tci_931984</name>
</gene>
<organism evidence="1">
    <name type="scientific">Tanacetum cinerariifolium</name>
    <name type="common">Dalmatian daisy</name>
    <name type="synonym">Chrysanthemum cinerariifolium</name>
    <dbReference type="NCBI Taxonomy" id="118510"/>
    <lineage>
        <taxon>Eukaryota</taxon>
        <taxon>Viridiplantae</taxon>
        <taxon>Streptophyta</taxon>
        <taxon>Embryophyta</taxon>
        <taxon>Tracheophyta</taxon>
        <taxon>Spermatophyta</taxon>
        <taxon>Magnoliopsida</taxon>
        <taxon>eudicotyledons</taxon>
        <taxon>Gunneridae</taxon>
        <taxon>Pentapetalae</taxon>
        <taxon>asterids</taxon>
        <taxon>campanulids</taxon>
        <taxon>Asterales</taxon>
        <taxon>Asteraceae</taxon>
        <taxon>Asteroideae</taxon>
        <taxon>Anthemideae</taxon>
        <taxon>Anthemidinae</taxon>
        <taxon>Tanacetum</taxon>
    </lineage>
</organism>
<comment type="caution">
    <text evidence="1">The sequence shown here is derived from an EMBL/GenBank/DDBJ whole genome shotgun (WGS) entry which is preliminary data.</text>
</comment>
<protein>
    <submittedName>
        <fullName evidence="1">Uncharacterized protein</fullName>
    </submittedName>
</protein>
<name>A0A699XJA7_TANCI</name>
<proteinExistence type="predicted"/>
<reference evidence="1" key="1">
    <citation type="journal article" date="2019" name="Sci. Rep.">
        <title>Draft genome of Tanacetum cinerariifolium, the natural source of mosquito coil.</title>
        <authorList>
            <person name="Yamashiro T."/>
            <person name="Shiraishi A."/>
            <person name="Satake H."/>
            <person name="Nakayama K."/>
        </authorList>
    </citation>
    <scope>NUCLEOTIDE SEQUENCE</scope>
</reference>
<dbReference type="EMBL" id="BKCJ011872432">
    <property type="protein sequence ID" value="GFD60015.1"/>
    <property type="molecule type" value="Genomic_DNA"/>
</dbReference>
<dbReference type="AlphaFoldDB" id="A0A699XJA7"/>